<feature type="compositionally biased region" description="Low complexity" evidence="5">
    <location>
        <begin position="1"/>
        <end position="19"/>
    </location>
</feature>
<feature type="transmembrane region" description="Helical" evidence="6">
    <location>
        <begin position="119"/>
        <end position="140"/>
    </location>
</feature>
<dbReference type="PANTHER" id="PTHR23501:SF33">
    <property type="entry name" value="MAJOR FACILITATOR SUPERFAMILY (MFS) PROFILE DOMAIN-CONTAINING PROTEIN"/>
    <property type="match status" value="1"/>
</dbReference>
<sequence>MQITPPSSNTTNSTTGSGNIVTPVSETTPLLGSKASSLKGSYGVIESDSSSYITYSSSDTDVEAGSCDSPLLDKSPEPENPRNIAGVISILLLGVFVANADVSLVLATSGTISSEFDQLGSAGWLITSYTLAMCAVQSMYGKLSDIYGRKQTIVVSYAFFAVGSAICGLGQTLPQVICGRLIAGVGGAGINCLVAIVIADMVPIREVASWRSYVNIAATTGRSLGGPIGGFLTDTIGWRWSFLGQCPPTVLALFLVIWKLKDLHSETTPAQSHLSKLRRIDFLGAFLLSISIVCAILVLDLGGQRMSWASPKMLILLGTSVVTGNLFIVVEAFWAKEPIFPLRLLLNRDVITSYINLAFQSGAQSAMMLLVPLYFQVSAHASATNAGAHLMPSVIGNAFGGLICGFIIRKTGKYKLISIFGALASSTSYLLLILRWHGHTSFLESLYIIPGGFGNGVALSASFIALTAGVEACQIAIASSGLYLSMNIGTVGGLSIAAAILQSTLRKQLSISLEGMQDREQIIKSALSDIEYVRSLKGDLGAIVTAAYVKCLAYTHSKLVYSRAPDATGAAVTIADQVMCHMTRSDDPWIRVGVPGRGITGFLTTTTYIAI</sequence>
<keyword evidence="9" id="KW-1185">Reference proteome</keyword>
<dbReference type="Proteomes" id="UP000566819">
    <property type="component" value="Unassembled WGS sequence"/>
</dbReference>
<dbReference type="SUPFAM" id="SSF103473">
    <property type="entry name" value="MFS general substrate transporter"/>
    <property type="match status" value="1"/>
</dbReference>
<feature type="transmembrane region" description="Helical" evidence="6">
    <location>
        <begin position="482"/>
        <end position="501"/>
    </location>
</feature>
<feature type="transmembrane region" description="Helical" evidence="6">
    <location>
        <begin position="179"/>
        <end position="202"/>
    </location>
</feature>
<feature type="transmembrane region" description="Helical" evidence="6">
    <location>
        <begin position="313"/>
        <end position="334"/>
    </location>
</feature>
<dbReference type="PROSITE" id="PS50850">
    <property type="entry name" value="MFS"/>
    <property type="match status" value="1"/>
</dbReference>
<proteinExistence type="predicted"/>
<feature type="transmembrane region" description="Helical" evidence="6">
    <location>
        <begin position="84"/>
        <end position="107"/>
    </location>
</feature>
<evidence type="ECO:0000256" key="2">
    <source>
        <dbReference type="ARBA" id="ARBA00022692"/>
    </source>
</evidence>
<keyword evidence="2 6" id="KW-0812">Transmembrane</keyword>
<feature type="transmembrane region" description="Helical" evidence="6">
    <location>
        <begin position="387"/>
        <end position="408"/>
    </location>
</feature>
<feature type="transmembrane region" description="Helical" evidence="6">
    <location>
        <begin position="414"/>
        <end position="434"/>
    </location>
</feature>
<evidence type="ECO:0000259" key="7">
    <source>
        <dbReference type="PROSITE" id="PS50850"/>
    </source>
</evidence>
<dbReference type="Gene3D" id="1.20.1250.20">
    <property type="entry name" value="MFS general substrate transporter like domains"/>
    <property type="match status" value="1"/>
</dbReference>
<dbReference type="AlphaFoldDB" id="A0A8H4RFF2"/>
<dbReference type="Gene3D" id="1.20.1720.10">
    <property type="entry name" value="Multidrug resistance protein D"/>
    <property type="match status" value="1"/>
</dbReference>
<evidence type="ECO:0000313" key="8">
    <source>
        <dbReference type="EMBL" id="KAF4627684.1"/>
    </source>
</evidence>
<dbReference type="Pfam" id="PF07690">
    <property type="entry name" value="MFS_1"/>
    <property type="match status" value="1"/>
</dbReference>
<feature type="region of interest" description="Disordered" evidence="5">
    <location>
        <begin position="1"/>
        <end position="26"/>
    </location>
</feature>
<dbReference type="GO" id="GO:0000329">
    <property type="term" value="C:fungal-type vacuole membrane"/>
    <property type="evidence" value="ECO:0007669"/>
    <property type="project" value="TreeGrafter"/>
</dbReference>
<feature type="domain" description="Major facilitator superfamily (MFS) profile" evidence="7">
    <location>
        <begin position="87"/>
        <end position="611"/>
    </location>
</feature>
<reference evidence="8 9" key="1">
    <citation type="submission" date="2020-03" db="EMBL/GenBank/DDBJ databases">
        <title>Draft Genome Sequence of Cudoniella acicularis.</title>
        <authorList>
            <person name="Buettner E."/>
            <person name="Kellner H."/>
        </authorList>
    </citation>
    <scope>NUCLEOTIDE SEQUENCE [LARGE SCALE GENOMIC DNA]</scope>
    <source>
        <strain evidence="8 9">DSM 108380</strain>
    </source>
</reference>
<comment type="caution">
    <text evidence="8">The sequence shown here is derived from an EMBL/GenBank/DDBJ whole genome shotgun (WGS) entry which is preliminary data.</text>
</comment>
<feature type="transmembrane region" description="Helical" evidence="6">
    <location>
        <begin position="280"/>
        <end position="301"/>
    </location>
</feature>
<comment type="subcellular location">
    <subcellularLocation>
        <location evidence="1">Membrane</location>
        <topology evidence="1">Multi-pass membrane protein</topology>
    </subcellularLocation>
</comment>
<keyword evidence="4 6" id="KW-0472">Membrane</keyword>
<evidence type="ECO:0000256" key="1">
    <source>
        <dbReference type="ARBA" id="ARBA00004141"/>
    </source>
</evidence>
<dbReference type="InterPro" id="IPR011701">
    <property type="entry name" value="MFS"/>
</dbReference>
<gene>
    <name evidence="8" type="ORF">G7Y89_g10464</name>
</gene>
<evidence type="ECO:0000313" key="9">
    <source>
        <dbReference type="Proteomes" id="UP000566819"/>
    </source>
</evidence>
<feature type="transmembrane region" description="Helical" evidence="6">
    <location>
        <begin position="446"/>
        <end position="470"/>
    </location>
</feature>
<dbReference type="InterPro" id="IPR020846">
    <property type="entry name" value="MFS_dom"/>
</dbReference>
<dbReference type="InterPro" id="IPR036259">
    <property type="entry name" value="MFS_trans_sf"/>
</dbReference>
<evidence type="ECO:0000256" key="3">
    <source>
        <dbReference type="ARBA" id="ARBA00022989"/>
    </source>
</evidence>
<feature type="transmembrane region" description="Helical" evidence="6">
    <location>
        <begin position="240"/>
        <end position="260"/>
    </location>
</feature>
<organism evidence="8 9">
    <name type="scientific">Cudoniella acicularis</name>
    <dbReference type="NCBI Taxonomy" id="354080"/>
    <lineage>
        <taxon>Eukaryota</taxon>
        <taxon>Fungi</taxon>
        <taxon>Dikarya</taxon>
        <taxon>Ascomycota</taxon>
        <taxon>Pezizomycotina</taxon>
        <taxon>Leotiomycetes</taxon>
        <taxon>Helotiales</taxon>
        <taxon>Tricladiaceae</taxon>
        <taxon>Cudoniella</taxon>
    </lineage>
</organism>
<protein>
    <recommendedName>
        <fullName evidence="7">Major facilitator superfamily (MFS) profile domain-containing protein</fullName>
    </recommendedName>
</protein>
<feature type="transmembrane region" description="Helical" evidence="6">
    <location>
        <begin position="152"/>
        <end position="173"/>
    </location>
</feature>
<evidence type="ECO:0000256" key="5">
    <source>
        <dbReference type="SAM" id="MobiDB-lite"/>
    </source>
</evidence>
<keyword evidence="3 6" id="KW-1133">Transmembrane helix</keyword>
<dbReference type="PANTHER" id="PTHR23501">
    <property type="entry name" value="MAJOR FACILITATOR SUPERFAMILY"/>
    <property type="match status" value="1"/>
</dbReference>
<evidence type="ECO:0000256" key="4">
    <source>
        <dbReference type="ARBA" id="ARBA00023136"/>
    </source>
</evidence>
<dbReference type="EMBL" id="JAAMPI010000927">
    <property type="protein sequence ID" value="KAF4627684.1"/>
    <property type="molecule type" value="Genomic_DNA"/>
</dbReference>
<name>A0A8H4RFF2_9HELO</name>
<accession>A0A8H4RFF2</accession>
<feature type="transmembrane region" description="Helical" evidence="6">
    <location>
        <begin position="354"/>
        <end position="375"/>
    </location>
</feature>
<dbReference type="GO" id="GO:0015174">
    <property type="term" value="F:basic amino acid transmembrane transporter activity"/>
    <property type="evidence" value="ECO:0007669"/>
    <property type="project" value="TreeGrafter"/>
</dbReference>
<evidence type="ECO:0000256" key="6">
    <source>
        <dbReference type="SAM" id="Phobius"/>
    </source>
</evidence>
<dbReference type="OrthoDB" id="6770063at2759"/>